<dbReference type="InterPro" id="IPR050967">
    <property type="entry name" value="Thiamine_Salvage_TenA"/>
</dbReference>
<dbReference type="InterPro" id="IPR016084">
    <property type="entry name" value="Haem_Oase-like_multi-hlx"/>
</dbReference>
<evidence type="ECO:0000313" key="1">
    <source>
        <dbReference type="Ensembl" id="ENSPNYP00000000796.1"/>
    </source>
</evidence>
<dbReference type="GeneTree" id="ENSGT01030000234852"/>
<proteinExistence type="predicted"/>
<dbReference type="Ensembl" id="ENSPNYT00000000812.1">
    <property type="protein sequence ID" value="ENSPNYP00000000796.1"/>
    <property type="gene ID" value="ENSPNYG00000000644.1"/>
</dbReference>
<name>A0A3B4EUG1_9CICH</name>
<sequence>YYLIHPFTGLCYEPVNNIDVYEYLWVSNQDVAEHTLHTPFLQHMQLGDLQADNYVKFIIQDINYLVVVTDMLDEMRNEVEVPEDLHDFMEDRCESYKTYAESTLKEFNLNYLSDYKDIMENQDPIYFAVALLPCSRLWLWLANQLNENCCSAYFTWKMSNMCGHPEQHYKALLDKYLTTPEQKELANKLFRQQMNNEHDFFASSLE</sequence>
<protein>
    <submittedName>
        <fullName evidence="1">Si:ch1073-67j19.2</fullName>
    </submittedName>
</protein>
<dbReference type="Gene3D" id="1.20.910.10">
    <property type="entry name" value="Heme oxygenase-like"/>
    <property type="match status" value="1"/>
</dbReference>
<dbReference type="SUPFAM" id="SSF48613">
    <property type="entry name" value="Heme oxygenase-like"/>
    <property type="match status" value="1"/>
</dbReference>
<accession>A0A3B4EUG1</accession>
<organism evidence="1">
    <name type="scientific">Pundamilia nyererei</name>
    <dbReference type="NCBI Taxonomy" id="303518"/>
    <lineage>
        <taxon>Eukaryota</taxon>
        <taxon>Metazoa</taxon>
        <taxon>Chordata</taxon>
        <taxon>Craniata</taxon>
        <taxon>Vertebrata</taxon>
        <taxon>Euteleostomi</taxon>
        <taxon>Actinopterygii</taxon>
        <taxon>Neopterygii</taxon>
        <taxon>Teleostei</taxon>
        <taxon>Neoteleostei</taxon>
        <taxon>Acanthomorphata</taxon>
        <taxon>Ovalentaria</taxon>
        <taxon>Cichlomorphae</taxon>
        <taxon>Cichliformes</taxon>
        <taxon>Cichlidae</taxon>
        <taxon>African cichlids</taxon>
        <taxon>Pseudocrenilabrinae</taxon>
        <taxon>Haplochromini</taxon>
        <taxon>Pundamilia</taxon>
    </lineage>
</organism>
<dbReference type="PANTHER" id="PTHR43198">
    <property type="entry name" value="BIFUNCTIONAL TH2 PROTEIN"/>
    <property type="match status" value="1"/>
</dbReference>
<dbReference type="AlphaFoldDB" id="A0A3B4EUG1"/>
<dbReference type="PANTHER" id="PTHR43198:SF2">
    <property type="entry name" value="SI:CH1073-67J19.1-RELATED"/>
    <property type="match status" value="1"/>
</dbReference>
<dbReference type="GO" id="GO:0005829">
    <property type="term" value="C:cytosol"/>
    <property type="evidence" value="ECO:0007669"/>
    <property type="project" value="TreeGrafter"/>
</dbReference>
<reference evidence="1" key="1">
    <citation type="submission" date="2023-09" db="UniProtKB">
        <authorList>
            <consortium name="Ensembl"/>
        </authorList>
    </citation>
    <scope>IDENTIFICATION</scope>
</reference>
<dbReference type="STRING" id="303518.ENSPNYP00000000796"/>